<dbReference type="OrthoDB" id="7425566at2"/>
<keyword evidence="1" id="KW-0812">Transmembrane</keyword>
<organism evidence="2 4">
    <name type="scientific">Parerythrobacter jejuensis</name>
    <dbReference type="NCBI Taxonomy" id="795812"/>
    <lineage>
        <taxon>Bacteria</taxon>
        <taxon>Pseudomonadati</taxon>
        <taxon>Pseudomonadota</taxon>
        <taxon>Alphaproteobacteria</taxon>
        <taxon>Sphingomonadales</taxon>
        <taxon>Erythrobacteraceae</taxon>
        <taxon>Parerythrobacter</taxon>
    </lineage>
</organism>
<gene>
    <name evidence="2" type="ORF">GRI94_05075</name>
    <name evidence="3" type="ORF">GRI94_19165</name>
</gene>
<feature type="transmembrane region" description="Helical" evidence="1">
    <location>
        <begin position="89"/>
        <end position="109"/>
    </location>
</feature>
<sequence length="248" mass="27005">MSPLAIHSRQEHIRWLALAAGALFVLPHVPLGNYLLYPFMILSTWFHEMGHGLTAMAVGFQFERLVLFPNGSGFAETLRPVNASSFSQALVAAGGPIGPAIVGSLLILASTKAALWRPTLYILAGAIVLSTLIWVRSMIGWIVLPSIALVLVVIAAKGAPWLERFALQFLGLSAALSMFQQWDYLLTERAVVGGQEILSDTGAIEEYLLLPHWIWAGGIITLAALMIGASLRYALSDKRIPKRWDSGF</sequence>
<evidence type="ECO:0000313" key="3">
    <source>
        <dbReference type="EMBL" id="MXP33956.1"/>
    </source>
</evidence>
<protein>
    <submittedName>
        <fullName evidence="2">M50 family peptidase</fullName>
    </submittedName>
</protein>
<name>A0A845ARR1_9SPHN</name>
<evidence type="ECO:0000313" key="2">
    <source>
        <dbReference type="EMBL" id="MXP31196.1"/>
    </source>
</evidence>
<keyword evidence="1" id="KW-0472">Membrane</keyword>
<dbReference type="InterPro" id="IPR049500">
    <property type="entry name" value="Peptidase_M50B-like"/>
</dbReference>
<feature type="transmembrane region" description="Helical" evidence="1">
    <location>
        <begin position="142"/>
        <end position="162"/>
    </location>
</feature>
<dbReference type="Pfam" id="PF13398">
    <property type="entry name" value="Peptidase_M50B"/>
    <property type="match status" value="1"/>
</dbReference>
<proteinExistence type="predicted"/>
<accession>A0A845ARR1</accession>
<keyword evidence="4" id="KW-1185">Reference proteome</keyword>
<feature type="transmembrane region" description="Helical" evidence="1">
    <location>
        <begin position="115"/>
        <end position="135"/>
    </location>
</feature>
<feature type="transmembrane region" description="Helical" evidence="1">
    <location>
        <begin position="12"/>
        <end position="29"/>
    </location>
</feature>
<dbReference type="EMBL" id="WTYE01000001">
    <property type="protein sequence ID" value="MXP31196.1"/>
    <property type="molecule type" value="Genomic_DNA"/>
</dbReference>
<evidence type="ECO:0000313" key="4">
    <source>
        <dbReference type="Proteomes" id="UP000446786"/>
    </source>
</evidence>
<keyword evidence="1" id="KW-1133">Transmembrane helix</keyword>
<dbReference type="AlphaFoldDB" id="A0A845ARR1"/>
<dbReference type="RefSeq" id="WP_160778659.1">
    <property type="nucleotide sequence ID" value="NZ_BAAAZF010000001.1"/>
</dbReference>
<reference evidence="2 4" key="1">
    <citation type="submission" date="2019-12" db="EMBL/GenBank/DDBJ databases">
        <title>Genomic-based taxomic classification of the family Erythrobacteraceae.</title>
        <authorList>
            <person name="Xu L."/>
        </authorList>
    </citation>
    <scope>NUCLEOTIDE SEQUENCE [LARGE SCALE GENOMIC DNA]</scope>
    <source>
        <strain evidence="2 4">JCM 16677</strain>
    </source>
</reference>
<comment type="caution">
    <text evidence="2">The sequence shown here is derived from an EMBL/GenBank/DDBJ whole genome shotgun (WGS) entry which is preliminary data.</text>
</comment>
<feature type="transmembrane region" description="Helical" evidence="1">
    <location>
        <begin position="213"/>
        <end position="235"/>
    </location>
</feature>
<evidence type="ECO:0000256" key="1">
    <source>
        <dbReference type="SAM" id="Phobius"/>
    </source>
</evidence>
<dbReference type="EMBL" id="WTYE01000001">
    <property type="protein sequence ID" value="MXP33956.1"/>
    <property type="molecule type" value="Genomic_DNA"/>
</dbReference>
<dbReference type="Proteomes" id="UP000446786">
    <property type="component" value="Unassembled WGS sequence"/>
</dbReference>